<dbReference type="PANTHER" id="PTHR31084:SF0">
    <property type="entry name" value="ALPHA-L-FUCOSIDASE 2"/>
    <property type="match status" value="1"/>
</dbReference>
<dbReference type="Proteomes" id="UP000824140">
    <property type="component" value="Unassembled WGS sequence"/>
</dbReference>
<name>A0A9D1K7R7_9FIRM</name>
<dbReference type="Gene3D" id="2.70.98.50">
    <property type="entry name" value="putative glycoside hydrolase family protein from bacillus halodurans"/>
    <property type="match status" value="1"/>
</dbReference>
<protein>
    <submittedName>
        <fullName evidence="3">Glycoside hydrolase N-terminal domain-containing protein</fullName>
    </submittedName>
</protein>
<organism evidence="3 4">
    <name type="scientific">Candidatus Alectryocaccomicrobium excrementavium</name>
    <dbReference type="NCBI Taxonomy" id="2840668"/>
    <lineage>
        <taxon>Bacteria</taxon>
        <taxon>Bacillati</taxon>
        <taxon>Bacillota</taxon>
        <taxon>Clostridia</taxon>
        <taxon>Candidatus Alectryocaccomicrobium</taxon>
    </lineage>
</organism>
<dbReference type="InterPro" id="IPR012341">
    <property type="entry name" value="6hp_glycosidase-like_sf"/>
</dbReference>
<sequence length="719" mass="80145">MKASAVWTHAPASWPGELWRESLPLGNGCTAALLCGSAGCEHLWIQRFDRWEGGEEGELPDVHDTLGEARALIAQGQCARANGLLAGALAARGYAPRLATPMAPLEIRIRMETSAPFSQYARGVDLDTGEAFVTFTQGEARVERRCFVSRAEDLVLLRMRAEGGTLSGRIDLPEGEELRIRVFLPAGGLLRAEGACCWCFEAAEELLLVAKFGEIPPEAPRYEELLAQHIPLHRMAMGNAQLTLGNEGRATDDLLAEAARDAAPVELAEKLWRFGRYLFASGTAEGGYPFALYGLWNGVAHAPWAQNVANENVQMIYWHALAGGFEALLRPLIDYYYRKMDAFREAARKLFGCRGIFVSVYTTPENSLPAPNVPVIVNYTGAAGWLCRHFYAYYQYTGDRALMQEKILPFMLETAAFYEDYLTRDARGRIQIVPSVSPENTPANFMPADFQEHMGHQNPVVWNSTMDFAIVRELLTHLVEASRDFVLDEARVAAWQGILRDMPPYMVNEDGALREWMDADLKDFYLHRHLSHLYPLFPGDEIRPSDPLFEACARAVQLRKLDGLSGWSFSHMAAIYARLGQAEAAIACLDGLAKGCLLSNLFTLHNDWRDMGVTLRISMAPVQLDALMGAVNAIQEMLLFAVPGEIRLLPACPLRFAQGSVENWRVPEGIICFAWNRAEGWLRASFTARTDCTITLHLPAWTGLGAREICLRRNETWNL</sequence>
<feature type="domain" description="Glycosyl hydrolase family 95 catalytic" evidence="2">
    <location>
        <begin position="222"/>
        <end position="638"/>
    </location>
</feature>
<dbReference type="Pfam" id="PF14498">
    <property type="entry name" value="Glyco_hyd_65N_2"/>
    <property type="match status" value="1"/>
</dbReference>
<dbReference type="EMBL" id="DVJN01000186">
    <property type="protein sequence ID" value="HIS93193.1"/>
    <property type="molecule type" value="Genomic_DNA"/>
</dbReference>
<dbReference type="GO" id="GO:0004560">
    <property type="term" value="F:alpha-L-fucosidase activity"/>
    <property type="evidence" value="ECO:0007669"/>
    <property type="project" value="TreeGrafter"/>
</dbReference>
<dbReference type="InterPro" id="IPR054363">
    <property type="entry name" value="GH95_cat"/>
</dbReference>
<dbReference type="AlphaFoldDB" id="A0A9D1K7R7"/>
<dbReference type="Pfam" id="PF22124">
    <property type="entry name" value="Glyco_hydro_95_cat"/>
    <property type="match status" value="1"/>
</dbReference>
<proteinExistence type="predicted"/>
<feature type="domain" description="Glycosyl hydrolase family 95 N-terminal" evidence="1">
    <location>
        <begin position="8"/>
        <end position="164"/>
    </location>
</feature>
<dbReference type="Gene3D" id="1.50.10.10">
    <property type="match status" value="1"/>
</dbReference>
<comment type="caution">
    <text evidence="3">The sequence shown here is derived from an EMBL/GenBank/DDBJ whole genome shotgun (WGS) entry which is preliminary data.</text>
</comment>
<dbReference type="InterPro" id="IPR027414">
    <property type="entry name" value="GH95_N_dom"/>
</dbReference>
<dbReference type="PANTHER" id="PTHR31084">
    <property type="entry name" value="ALPHA-L-FUCOSIDASE 2"/>
    <property type="match status" value="1"/>
</dbReference>
<dbReference type="InterPro" id="IPR008928">
    <property type="entry name" value="6-hairpin_glycosidase_sf"/>
</dbReference>
<reference evidence="3" key="1">
    <citation type="submission" date="2020-10" db="EMBL/GenBank/DDBJ databases">
        <authorList>
            <person name="Gilroy R."/>
        </authorList>
    </citation>
    <scope>NUCLEOTIDE SEQUENCE</scope>
    <source>
        <strain evidence="3">13766</strain>
    </source>
</reference>
<evidence type="ECO:0000313" key="3">
    <source>
        <dbReference type="EMBL" id="HIS93193.1"/>
    </source>
</evidence>
<evidence type="ECO:0000259" key="1">
    <source>
        <dbReference type="Pfam" id="PF14498"/>
    </source>
</evidence>
<keyword evidence="3" id="KW-0378">Hydrolase</keyword>
<dbReference type="GO" id="GO:0005975">
    <property type="term" value="P:carbohydrate metabolic process"/>
    <property type="evidence" value="ECO:0007669"/>
    <property type="project" value="InterPro"/>
</dbReference>
<evidence type="ECO:0000313" key="4">
    <source>
        <dbReference type="Proteomes" id="UP000824140"/>
    </source>
</evidence>
<dbReference type="SUPFAM" id="SSF48208">
    <property type="entry name" value="Six-hairpin glycosidases"/>
    <property type="match status" value="1"/>
</dbReference>
<gene>
    <name evidence="3" type="ORF">IAA84_09285</name>
</gene>
<evidence type="ECO:0000259" key="2">
    <source>
        <dbReference type="Pfam" id="PF22124"/>
    </source>
</evidence>
<reference evidence="3" key="2">
    <citation type="journal article" date="2021" name="PeerJ">
        <title>Extensive microbial diversity within the chicken gut microbiome revealed by metagenomics and culture.</title>
        <authorList>
            <person name="Gilroy R."/>
            <person name="Ravi A."/>
            <person name="Getino M."/>
            <person name="Pursley I."/>
            <person name="Horton D.L."/>
            <person name="Alikhan N.F."/>
            <person name="Baker D."/>
            <person name="Gharbi K."/>
            <person name="Hall N."/>
            <person name="Watson M."/>
            <person name="Adriaenssens E.M."/>
            <person name="Foster-Nyarko E."/>
            <person name="Jarju S."/>
            <person name="Secka A."/>
            <person name="Antonio M."/>
            <person name="Oren A."/>
            <person name="Chaudhuri R.R."/>
            <person name="La Ragione R."/>
            <person name="Hildebrand F."/>
            <person name="Pallen M.J."/>
        </authorList>
    </citation>
    <scope>NUCLEOTIDE SEQUENCE</scope>
    <source>
        <strain evidence="3">13766</strain>
    </source>
</reference>
<accession>A0A9D1K7R7</accession>